<dbReference type="Proteomes" id="UP000199119">
    <property type="component" value="Unassembled WGS sequence"/>
</dbReference>
<dbReference type="STRING" id="1177982.SAMN04489711_105101"/>
<proteinExistence type="predicted"/>
<evidence type="ECO:0008006" key="3">
    <source>
        <dbReference type="Google" id="ProtNLM"/>
    </source>
</evidence>
<dbReference type="AlphaFoldDB" id="A0A1I2DBQ3"/>
<sequence length="103" mass="11379">MASPDNHPVVPEPSLEQRKVLERIEQQRERLHARSAAQRQALALRQEQQSIDPEAPLSVKLITFARLHPVAVAVAAAAAIVAGPSRLVRWAGIAMPLISRLRR</sequence>
<name>A0A1I2DBQ3_9BURK</name>
<accession>A0A1I2DBQ3</accession>
<dbReference type="EMBL" id="FONX01000005">
    <property type="protein sequence ID" value="SFE77954.1"/>
    <property type="molecule type" value="Genomic_DNA"/>
</dbReference>
<protein>
    <recommendedName>
        <fullName evidence="3">YqjK-like protein</fullName>
    </recommendedName>
</protein>
<keyword evidence="2" id="KW-1185">Reference proteome</keyword>
<dbReference type="RefSeq" id="WP_092939345.1">
    <property type="nucleotide sequence ID" value="NZ_FONX01000005.1"/>
</dbReference>
<reference evidence="2" key="1">
    <citation type="submission" date="2016-10" db="EMBL/GenBank/DDBJ databases">
        <authorList>
            <person name="Varghese N."/>
            <person name="Submissions S."/>
        </authorList>
    </citation>
    <scope>NUCLEOTIDE SEQUENCE [LARGE SCALE GENOMIC DNA]</scope>
    <source>
        <strain evidence="2">DSM 27981</strain>
    </source>
</reference>
<organism evidence="1 2">
    <name type="scientific">Paracidovorax wautersii</name>
    <dbReference type="NCBI Taxonomy" id="1177982"/>
    <lineage>
        <taxon>Bacteria</taxon>
        <taxon>Pseudomonadati</taxon>
        <taxon>Pseudomonadota</taxon>
        <taxon>Betaproteobacteria</taxon>
        <taxon>Burkholderiales</taxon>
        <taxon>Comamonadaceae</taxon>
        <taxon>Paracidovorax</taxon>
    </lineage>
</organism>
<evidence type="ECO:0000313" key="2">
    <source>
        <dbReference type="Proteomes" id="UP000199119"/>
    </source>
</evidence>
<gene>
    <name evidence="1" type="ORF">SAMN04489711_105101</name>
</gene>
<evidence type="ECO:0000313" key="1">
    <source>
        <dbReference type="EMBL" id="SFE77954.1"/>
    </source>
</evidence>